<accession>A0ABT8EMK0</accession>
<dbReference type="Gene3D" id="2.40.30.170">
    <property type="match status" value="1"/>
</dbReference>
<protein>
    <submittedName>
        <fullName evidence="5">Efflux RND transporter periplasmic adaptor subunit</fullName>
    </submittedName>
</protein>
<dbReference type="InterPro" id="IPR058792">
    <property type="entry name" value="Beta-barrel_RND_2"/>
</dbReference>
<dbReference type="InterPro" id="IPR058637">
    <property type="entry name" value="YknX-like_C"/>
</dbReference>
<comment type="similarity">
    <text evidence="1">Belongs to the membrane fusion protein (MFP) (TC 8.A.1) family.</text>
</comment>
<dbReference type="Pfam" id="PF25989">
    <property type="entry name" value="YknX_C"/>
    <property type="match status" value="1"/>
</dbReference>
<evidence type="ECO:0000313" key="6">
    <source>
        <dbReference type="Proteomes" id="UP001168613"/>
    </source>
</evidence>
<evidence type="ECO:0000256" key="1">
    <source>
        <dbReference type="ARBA" id="ARBA00009477"/>
    </source>
</evidence>
<dbReference type="PANTHER" id="PTHR30469">
    <property type="entry name" value="MULTIDRUG RESISTANCE PROTEIN MDTA"/>
    <property type="match status" value="1"/>
</dbReference>
<dbReference type="Gene3D" id="1.10.287.470">
    <property type="entry name" value="Helix hairpin bin"/>
    <property type="match status" value="1"/>
</dbReference>
<feature type="domain" description="CusB-like beta-barrel" evidence="3">
    <location>
        <begin position="193"/>
        <end position="265"/>
    </location>
</feature>
<evidence type="ECO:0000259" key="4">
    <source>
        <dbReference type="Pfam" id="PF25989"/>
    </source>
</evidence>
<name>A0ABT8EMK0_9BURK</name>
<reference evidence="5" key="1">
    <citation type="submission" date="2021-11" db="EMBL/GenBank/DDBJ databases">
        <title>Draft genome sequence of Alcaligenes endophyticus type strain CCUG 75668T.</title>
        <authorList>
            <person name="Salva-Serra F."/>
            <person name="Duran R.E."/>
            <person name="Seeger M."/>
            <person name="Moore E.R.B."/>
            <person name="Jaen-Luchoro D."/>
        </authorList>
    </citation>
    <scope>NUCLEOTIDE SEQUENCE</scope>
    <source>
        <strain evidence="5">CCUG 75668</strain>
    </source>
</reference>
<comment type="caution">
    <text evidence="5">The sequence shown here is derived from an EMBL/GenBank/DDBJ whole genome shotgun (WGS) entry which is preliminary data.</text>
</comment>
<dbReference type="InterPro" id="IPR058625">
    <property type="entry name" value="MdtA-like_BSH"/>
</dbReference>
<dbReference type="NCBIfam" id="TIGR01730">
    <property type="entry name" value="RND_mfp"/>
    <property type="match status" value="1"/>
</dbReference>
<proteinExistence type="inferred from homology"/>
<gene>
    <name evidence="5" type="ORF">LMS43_14145</name>
</gene>
<evidence type="ECO:0000259" key="3">
    <source>
        <dbReference type="Pfam" id="PF25954"/>
    </source>
</evidence>
<dbReference type="PANTHER" id="PTHR30469:SF11">
    <property type="entry name" value="BLL4320 PROTEIN"/>
    <property type="match status" value="1"/>
</dbReference>
<evidence type="ECO:0000259" key="2">
    <source>
        <dbReference type="Pfam" id="PF25917"/>
    </source>
</evidence>
<evidence type="ECO:0000313" key="5">
    <source>
        <dbReference type="EMBL" id="MDN4122432.1"/>
    </source>
</evidence>
<dbReference type="InterPro" id="IPR006143">
    <property type="entry name" value="RND_pump_MFP"/>
</dbReference>
<sequence>MLNLRLYTAPLTRTLLLIALVLGGVNSFASTIRRVEVVPIEARTLGRDIQAVGTLTARDSVVLRAEVAGRIVALNFQEGQEVKQGQIVVQLDDSMADAQVQQAQANLRLTDSQLRRAGQLANQGFISAQAKDEASSKHAVQQAELRLAKVQLDKTQIRAPFTGIAGLKMISVGDYVSPGAELVNIEDIHSLSVDFSVPEQYLAGLKVGMPVSLRLDAFPGEVRMGELSVISPQVDTAARTIRLRARVDNQDGSLRPGLFVRVGLQMGTEQALMVPETALAPAGQQQYIYLVKDGKVSRREITIGVRRDAWVQVIGEALQAGDAVIVSGLQKITDGSPVDVQQMLDVQQQEP</sequence>
<dbReference type="RefSeq" id="WP_266123350.1">
    <property type="nucleotide sequence ID" value="NZ_JAJHNU010000004.1"/>
</dbReference>
<dbReference type="Pfam" id="PF25917">
    <property type="entry name" value="BSH_RND"/>
    <property type="match status" value="1"/>
</dbReference>
<dbReference type="Gene3D" id="2.40.50.100">
    <property type="match status" value="1"/>
</dbReference>
<dbReference type="Pfam" id="PF25954">
    <property type="entry name" value="Beta-barrel_RND_2"/>
    <property type="match status" value="1"/>
</dbReference>
<dbReference type="SUPFAM" id="SSF111369">
    <property type="entry name" value="HlyD-like secretion proteins"/>
    <property type="match status" value="1"/>
</dbReference>
<dbReference type="Gene3D" id="2.40.420.20">
    <property type="match status" value="1"/>
</dbReference>
<feature type="domain" description="YknX-like C-terminal permuted SH3-like" evidence="4">
    <location>
        <begin position="271"/>
        <end position="340"/>
    </location>
</feature>
<dbReference type="Proteomes" id="UP001168613">
    <property type="component" value="Unassembled WGS sequence"/>
</dbReference>
<keyword evidence="6" id="KW-1185">Reference proteome</keyword>
<feature type="domain" description="Multidrug resistance protein MdtA-like barrel-sandwich hybrid" evidence="2">
    <location>
        <begin position="61"/>
        <end position="184"/>
    </location>
</feature>
<dbReference type="EMBL" id="JAJHNU010000004">
    <property type="protein sequence ID" value="MDN4122432.1"/>
    <property type="molecule type" value="Genomic_DNA"/>
</dbReference>
<organism evidence="5 6">
    <name type="scientific">Alcaligenes endophyticus</name>
    <dbReference type="NCBI Taxonomy" id="1929088"/>
    <lineage>
        <taxon>Bacteria</taxon>
        <taxon>Pseudomonadati</taxon>
        <taxon>Pseudomonadota</taxon>
        <taxon>Betaproteobacteria</taxon>
        <taxon>Burkholderiales</taxon>
        <taxon>Alcaligenaceae</taxon>
        <taxon>Alcaligenes</taxon>
    </lineage>
</organism>